<evidence type="ECO:0000256" key="1">
    <source>
        <dbReference type="ARBA" id="ARBA00004141"/>
    </source>
</evidence>
<keyword evidence="5 6" id="KW-0472">Membrane</keyword>
<feature type="transmembrane region" description="Helical" evidence="6">
    <location>
        <begin position="420"/>
        <end position="447"/>
    </location>
</feature>
<reference evidence="7" key="1">
    <citation type="submission" date="2015-05" db="EMBL/GenBank/DDBJ databases">
        <title>Function and evolution of the root in the bone-eating worm Osedax japonicus.</title>
        <authorList>
            <person name="Miyamoto N."/>
            <person name="Yoshida M."/>
            <person name="Koga H."/>
            <person name="Fujiwara Y."/>
        </authorList>
    </citation>
    <scope>NUCLEOTIDE SEQUENCE</scope>
</reference>
<accession>A0A0S3Q298</accession>
<proteinExistence type="evidence at transcript level"/>
<dbReference type="InterPro" id="IPR001898">
    <property type="entry name" value="SLC13A/DASS"/>
</dbReference>
<dbReference type="AlphaFoldDB" id="A0A0S3Q298"/>
<feature type="transmembrane region" description="Helical" evidence="6">
    <location>
        <begin position="337"/>
        <end position="357"/>
    </location>
</feature>
<feature type="transmembrane region" description="Helical" evidence="6">
    <location>
        <begin position="120"/>
        <end position="142"/>
    </location>
</feature>
<feature type="transmembrane region" description="Helical" evidence="6">
    <location>
        <begin position="5"/>
        <end position="24"/>
    </location>
</feature>
<dbReference type="PANTHER" id="PTHR10283">
    <property type="entry name" value="SOLUTE CARRIER FAMILY 13 MEMBER"/>
    <property type="match status" value="1"/>
</dbReference>
<evidence type="ECO:0000256" key="6">
    <source>
        <dbReference type="SAM" id="Phobius"/>
    </source>
</evidence>
<dbReference type="GO" id="GO:0005310">
    <property type="term" value="F:dicarboxylic acid transmembrane transporter activity"/>
    <property type="evidence" value="ECO:0007669"/>
    <property type="project" value="UniProtKB-ARBA"/>
</dbReference>
<evidence type="ECO:0000256" key="2">
    <source>
        <dbReference type="ARBA" id="ARBA00006772"/>
    </source>
</evidence>
<evidence type="ECO:0000256" key="3">
    <source>
        <dbReference type="ARBA" id="ARBA00022692"/>
    </source>
</evidence>
<comment type="similarity">
    <text evidence="2">Belongs to the SLC13A/DASS transporter (TC 2.A.47) family. NADC subfamily.</text>
</comment>
<dbReference type="Pfam" id="PF00939">
    <property type="entry name" value="Na_sulph_symp"/>
    <property type="match status" value="1"/>
</dbReference>
<sequence length="524" mass="58498">FQKQWIALLTPLFLLPILLIWPSQMMSCGYVMLIMIIFWCTQVVPLTITALLPIVLLPLFGITKTGEVASQYIKNTNTVILGGLIVAQAIETTGLHKRIAVHVILFVGPNIRWLMLGFQLTTALISMCIVNTAAVAMMLPILTAVTSELHPKEPENKIEMKNMEIKVDNDTDKVFSKNKISKEARATEIALTLSVVNAANIGGLSTLTGTSPNLILKHFVDDWFISRGFHESPLNFTSWLLYGVPISAMNIVILWVWFQLFYMGPRMMLGIDKSNTEDQDNRIMKSMRNEKEKMGSISFCEKIVISLFTILIVSWFLRSPGFMPGWEIFFRHGYVGTATPPILIVFLLFIIPMHYPVRLRDGNIITILDWRSVQKNMPWGVVFLMGGGFAIGEASVKTGLSTYLGTKLIILGQLPETLMIYLICFVIGMLTEFASNVAVCTMLMPIVAAMATEMGYSPLYLMLPVGVTSSLAFMLPVSNPPNALGFEFAQLSIKDMVYSGSVLKVLTIIPVTLMTQTVTYRYFD</sequence>
<name>A0A0S3Q298_9ANNE</name>
<gene>
    <name evidence="7" type="primary">Oja-slc13a-2</name>
</gene>
<feature type="transmembrane region" description="Helical" evidence="6">
    <location>
        <begin position="459"/>
        <end position="477"/>
    </location>
</feature>
<comment type="subcellular location">
    <subcellularLocation>
        <location evidence="1">Membrane</location>
        <topology evidence="1">Multi-pass membrane protein</topology>
    </subcellularLocation>
</comment>
<evidence type="ECO:0000256" key="4">
    <source>
        <dbReference type="ARBA" id="ARBA00022989"/>
    </source>
</evidence>
<feature type="transmembrane region" description="Helical" evidence="6">
    <location>
        <begin position="239"/>
        <end position="258"/>
    </location>
</feature>
<feature type="transmembrane region" description="Helical" evidence="6">
    <location>
        <begin position="497"/>
        <end position="523"/>
    </location>
</feature>
<dbReference type="GO" id="GO:0015556">
    <property type="term" value="F:C4-dicarboxylate transmembrane transporter activity"/>
    <property type="evidence" value="ECO:0007669"/>
    <property type="project" value="UniProtKB-ARBA"/>
</dbReference>
<feature type="non-terminal residue" evidence="7">
    <location>
        <position position="524"/>
    </location>
</feature>
<dbReference type="PANTHER" id="PTHR10283:SF82">
    <property type="entry name" value="SOLUTE CARRIER FAMILY 13 MEMBER 2"/>
    <property type="match status" value="1"/>
</dbReference>
<feature type="transmembrane region" description="Helical" evidence="6">
    <location>
        <begin position="30"/>
        <end position="57"/>
    </location>
</feature>
<evidence type="ECO:0000313" key="7">
    <source>
        <dbReference type="EMBL" id="BAT62468.1"/>
    </source>
</evidence>
<feature type="non-terminal residue" evidence="7">
    <location>
        <position position="1"/>
    </location>
</feature>
<protein>
    <submittedName>
        <fullName evidence="7">Solute carrier family 13</fullName>
    </submittedName>
</protein>
<keyword evidence="3 6" id="KW-0812">Transmembrane</keyword>
<dbReference type="GO" id="GO:0005886">
    <property type="term" value="C:plasma membrane"/>
    <property type="evidence" value="ECO:0007669"/>
    <property type="project" value="TreeGrafter"/>
</dbReference>
<feature type="transmembrane region" description="Helical" evidence="6">
    <location>
        <begin position="378"/>
        <end position="400"/>
    </location>
</feature>
<feature type="transmembrane region" description="Helical" evidence="6">
    <location>
        <begin position="294"/>
        <end position="317"/>
    </location>
</feature>
<keyword evidence="4 6" id="KW-1133">Transmembrane helix</keyword>
<organism evidence="7">
    <name type="scientific">Osedax japonicus</name>
    <dbReference type="NCBI Taxonomy" id="385425"/>
    <lineage>
        <taxon>Eukaryota</taxon>
        <taxon>Metazoa</taxon>
        <taxon>Spiralia</taxon>
        <taxon>Lophotrochozoa</taxon>
        <taxon>Annelida</taxon>
        <taxon>Polychaeta</taxon>
        <taxon>Sedentaria</taxon>
        <taxon>Canalipalpata</taxon>
        <taxon>Sabellida</taxon>
        <taxon>Siboglinidae</taxon>
        <taxon>Osedax</taxon>
    </lineage>
</organism>
<dbReference type="EMBL" id="LC056016">
    <property type="protein sequence ID" value="BAT62468.1"/>
    <property type="molecule type" value="mRNA"/>
</dbReference>
<evidence type="ECO:0000256" key="5">
    <source>
        <dbReference type="ARBA" id="ARBA00023136"/>
    </source>
</evidence>